<comment type="caution">
    <text evidence="1">The sequence shown here is derived from an EMBL/GenBank/DDBJ whole genome shotgun (WGS) entry which is preliminary data.</text>
</comment>
<evidence type="ECO:0000313" key="1">
    <source>
        <dbReference type="EMBL" id="KKN34894.1"/>
    </source>
</evidence>
<protein>
    <submittedName>
        <fullName evidence="1">Uncharacterized protein</fullName>
    </submittedName>
</protein>
<sequence length="225" mass="26947">MIVILSFFHTKVGPSIFYSFPQTQLAKEILERIYDIMDHPNKEEFFTQSFENLKLLNYYFQIESEWARGKEEMIMASIMTNQQISPEIEESISILCKKFSEKMQLDKDIFTGFHIKELDNYDESDRERIIKNDSGIKNWVEDLYWELMEDTRRKSEEEKITLLLNDRYIFESLEEMSREMRTISREINLSSDSLKKNSAINNSISNLNKIIDDLYEGYMEKMTER</sequence>
<name>A0A0F9PXD8_9ZZZZ</name>
<reference evidence="1" key="1">
    <citation type="journal article" date="2015" name="Nature">
        <title>Complex archaea that bridge the gap between prokaryotes and eukaryotes.</title>
        <authorList>
            <person name="Spang A."/>
            <person name="Saw J.H."/>
            <person name="Jorgensen S.L."/>
            <person name="Zaremba-Niedzwiedzka K."/>
            <person name="Martijn J."/>
            <person name="Lind A.E."/>
            <person name="van Eijk R."/>
            <person name="Schleper C."/>
            <person name="Guy L."/>
            <person name="Ettema T.J."/>
        </authorList>
    </citation>
    <scope>NUCLEOTIDE SEQUENCE</scope>
</reference>
<accession>A0A0F9PXD8</accession>
<organism evidence="1">
    <name type="scientific">marine sediment metagenome</name>
    <dbReference type="NCBI Taxonomy" id="412755"/>
    <lineage>
        <taxon>unclassified sequences</taxon>
        <taxon>metagenomes</taxon>
        <taxon>ecological metagenomes</taxon>
    </lineage>
</organism>
<gene>
    <name evidence="1" type="ORF">LCGC14_0789100</name>
</gene>
<proteinExistence type="predicted"/>
<dbReference type="AlphaFoldDB" id="A0A0F9PXD8"/>
<dbReference type="EMBL" id="LAZR01002077">
    <property type="protein sequence ID" value="KKN34894.1"/>
    <property type="molecule type" value="Genomic_DNA"/>
</dbReference>